<evidence type="ECO:0000256" key="2">
    <source>
        <dbReference type="SAM" id="MobiDB-lite"/>
    </source>
</evidence>
<dbReference type="OrthoDB" id="290542at2"/>
<dbReference type="Gene3D" id="4.10.1080.10">
    <property type="entry name" value="TSP type-3 repeat"/>
    <property type="match status" value="2"/>
</dbReference>
<evidence type="ECO:0000313" key="5">
    <source>
        <dbReference type="Proteomes" id="UP000189674"/>
    </source>
</evidence>
<proteinExistence type="predicted"/>
<protein>
    <recommendedName>
        <fullName evidence="3">Ig-like domain-containing protein</fullName>
    </recommendedName>
</protein>
<organism evidence="4 5">
    <name type="scientific">Anaerohalosphaera lusitana</name>
    <dbReference type="NCBI Taxonomy" id="1936003"/>
    <lineage>
        <taxon>Bacteria</taxon>
        <taxon>Pseudomonadati</taxon>
        <taxon>Planctomycetota</taxon>
        <taxon>Phycisphaerae</taxon>
        <taxon>Sedimentisphaerales</taxon>
        <taxon>Anaerohalosphaeraceae</taxon>
        <taxon>Anaerohalosphaera</taxon>
    </lineage>
</organism>
<dbReference type="InterPro" id="IPR028974">
    <property type="entry name" value="TSP_type-3_rpt"/>
</dbReference>
<feature type="compositionally biased region" description="Acidic residues" evidence="2">
    <location>
        <begin position="432"/>
        <end position="456"/>
    </location>
</feature>
<dbReference type="Proteomes" id="UP000189674">
    <property type="component" value="Chromosome"/>
</dbReference>
<dbReference type="InterPro" id="IPR008964">
    <property type="entry name" value="Invasin/intimin_cell_adhesion"/>
</dbReference>
<keyword evidence="5" id="KW-1185">Reference proteome</keyword>
<dbReference type="SUPFAM" id="SSF103647">
    <property type="entry name" value="TSP type-3 repeat"/>
    <property type="match status" value="1"/>
</dbReference>
<reference evidence="5" key="1">
    <citation type="submission" date="2017-02" db="EMBL/GenBank/DDBJ databases">
        <title>Comparative genomics and description of representatives of a novel lineage of planctomycetes thriving in anoxic sediments.</title>
        <authorList>
            <person name="Spring S."/>
            <person name="Bunk B."/>
            <person name="Sproer C."/>
        </authorList>
    </citation>
    <scope>NUCLEOTIDE SEQUENCE [LARGE SCALE GENOMIC DNA]</scope>
    <source>
        <strain evidence="5">ST-NAGAB-D1</strain>
    </source>
</reference>
<dbReference type="GO" id="GO:0005509">
    <property type="term" value="F:calcium ion binding"/>
    <property type="evidence" value="ECO:0007669"/>
    <property type="project" value="InterPro"/>
</dbReference>
<feature type="region of interest" description="Disordered" evidence="2">
    <location>
        <begin position="406"/>
        <end position="498"/>
    </location>
</feature>
<dbReference type="KEGG" id="alus:STSP2_00868"/>
<dbReference type="PANTHER" id="PTHR44103:SF1">
    <property type="entry name" value="PROPROTEIN CONVERTASE P"/>
    <property type="match status" value="1"/>
</dbReference>
<evidence type="ECO:0000256" key="1">
    <source>
        <dbReference type="ARBA" id="ARBA00022729"/>
    </source>
</evidence>
<dbReference type="InterPro" id="IPR013517">
    <property type="entry name" value="FG-GAP"/>
</dbReference>
<dbReference type="AlphaFoldDB" id="A0A1U9NJG9"/>
<sequence>MMGNFSIKWGSFLKRGGMTFFGFVICSLVTSVGFALQPGFDQVLVKEVGVTRAWGVGAGDFNNDGIEDIVTGDTYGDVHLYLGNGDGTFVDGGVVINQTYHNAYALAAADFNDDGNDDFVLTMTGDYGTTILDGQVHLYLGNGDGTFVSNGWPQAGQVVGDAGTDVMAVAAADVDGDGDVDLVAGDVTGSGNSAADVTLYRNQGNDTSGNPTWAAETIVSATGVVDPELPPYYPPTSYMHGYGVAFGDLDGDGDQDLLLSDRASYAYVYRNDGAGNFAPIRYNAISTRPLALGRLHAVFTSKLSLSCGDFNGDGLVDFVTGGSDGDWEGVVDLWLNEGNDGSGNPQFGFAGNIGANGTDAKGIATLQINSDTDSYVDVVFGNYEGVLTGLLTDRTDTDGDGIIDRYDNAPLYPNAPRLDMNDDGGINSLDQLDNDQDGVGDPADADDDDDGVDDITDNSPMVANADQKDTDGDGRGDASDPLNDTDSDGDGILDGPIDPELYMHAMQAKGEWSKSDTHFIIRIDALGRAFQNEFTQLMTDAAIWGPTEWETKKLENYNGIGDSPATSGYQVPSDLPGGKSTPLTLVVIPRRIWNAFGDPDPVAWMNDRLANDNLEIGQHGTYHANNTMLGDWASDPTINYYSCETCGFTMEEMFQYLRVGKRTLLGDYSDMWLQDSGADPATSPYVDWTNAANPLISYAPPFNTSDAPSRDAISRLGYLAFSASIWEENTSIFTPEGSHHEQFDQFGMYHASADLQVDPEYSGSDTMTYTEYLNSITQFGQLNTWLIEEVEWCTRYCNDLPRLEPCAASPSGLNRETNMVDPDRWAKWLTLLDFVNANGQPMTLGDYALAVSFDNAPTVANPDQADADHDGIGDVIDDAVIASDGVTLAWNGDVAEGTLTATLTAGGNGIADQTVQISWDSDGDGTDELLTATTDSTGTATVTLQSARSGGSYLCDIYWDGILVQSSTTVEVTVPCTLAADLTGDCQVRFDDFAVLASEWMMTGDTADCALTADIAGSDCTVDMADLEVLAGEWLN</sequence>
<dbReference type="STRING" id="1936003.STSP2_00868"/>
<dbReference type="SUPFAM" id="SSF69318">
    <property type="entry name" value="Integrin alpha N-terminal domain"/>
    <property type="match status" value="2"/>
</dbReference>
<feature type="compositionally biased region" description="Basic and acidic residues" evidence="2">
    <location>
        <begin position="466"/>
        <end position="478"/>
    </location>
</feature>
<dbReference type="Gene3D" id="2.130.10.130">
    <property type="entry name" value="Integrin alpha, N-terminal"/>
    <property type="match status" value="1"/>
</dbReference>
<dbReference type="InterPro" id="IPR028994">
    <property type="entry name" value="Integrin_alpha_N"/>
</dbReference>
<dbReference type="Pfam" id="PF13517">
    <property type="entry name" value="FG-GAP_3"/>
    <property type="match status" value="2"/>
</dbReference>
<name>A0A1U9NJG9_9BACT</name>
<dbReference type="PROSITE" id="PS50835">
    <property type="entry name" value="IG_LIKE"/>
    <property type="match status" value="1"/>
</dbReference>
<dbReference type="SUPFAM" id="SSF49373">
    <property type="entry name" value="Invasin/intimin cell-adhesion fragments"/>
    <property type="match status" value="1"/>
</dbReference>
<dbReference type="InterPro" id="IPR007110">
    <property type="entry name" value="Ig-like_dom"/>
</dbReference>
<evidence type="ECO:0000259" key="3">
    <source>
        <dbReference type="PROSITE" id="PS50835"/>
    </source>
</evidence>
<dbReference type="EMBL" id="CP019791">
    <property type="protein sequence ID" value="AQT67720.1"/>
    <property type="molecule type" value="Genomic_DNA"/>
</dbReference>
<evidence type="ECO:0000313" key="4">
    <source>
        <dbReference type="EMBL" id="AQT67720.1"/>
    </source>
</evidence>
<feature type="domain" description="Ig-like" evidence="3">
    <location>
        <begin position="857"/>
        <end position="971"/>
    </location>
</feature>
<dbReference type="PANTHER" id="PTHR44103">
    <property type="entry name" value="PROPROTEIN CONVERTASE P"/>
    <property type="match status" value="1"/>
</dbReference>
<gene>
    <name evidence="4" type="ORF">STSP2_00868</name>
</gene>
<dbReference type="RefSeq" id="WP_146660133.1">
    <property type="nucleotide sequence ID" value="NZ_CP019791.1"/>
</dbReference>
<accession>A0A1U9NJG9</accession>
<keyword evidence="1" id="KW-0732">Signal</keyword>